<dbReference type="InterPro" id="IPR020097">
    <property type="entry name" value="PsdUridine_synth_TruA_a/b_dom"/>
</dbReference>
<name>M1WYZ3_9NOST</name>
<gene>
    <name evidence="4" type="primary">truA</name>
    <name evidence="9" type="ORF">RINTHH_1880</name>
</gene>
<dbReference type="CDD" id="cd02570">
    <property type="entry name" value="PseudoU_synth_EcTruA"/>
    <property type="match status" value="1"/>
</dbReference>
<dbReference type="InterPro" id="IPR020103">
    <property type="entry name" value="PsdUridine_synth_cat_dom_sf"/>
</dbReference>
<accession>M1WYZ3</accession>
<dbReference type="Gene3D" id="3.30.70.580">
    <property type="entry name" value="Pseudouridine synthase I, catalytic domain, N-terminal subdomain"/>
    <property type="match status" value="1"/>
</dbReference>
<dbReference type="Pfam" id="PF01416">
    <property type="entry name" value="PseudoU_synth_1"/>
    <property type="match status" value="2"/>
</dbReference>
<feature type="active site" description="Nucleophile" evidence="4 5">
    <location>
        <position position="60"/>
    </location>
</feature>
<comment type="subunit">
    <text evidence="4">Homodimer.</text>
</comment>
<feature type="binding site" evidence="4 6">
    <location>
        <position position="118"/>
    </location>
    <ligand>
        <name>substrate</name>
    </ligand>
</feature>
<dbReference type="GO" id="GO:0003723">
    <property type="term" value="F:RNA binding"/>
    <property type="evidence" value="ECO:0007669"/>
    <property type="project" value="InterPro"/>
</dbReference>
<evidence type="ECO:0000313" key="10">
    <source>
        <dbReference type="Proteomes" id="UP000053051"/>
    </source>
</evidence>
<evidence type="ECO:0000313" key="9">
    <source>
        <dbReference type="EMBL" id="CCH66343.1"/>
    </source>
</evidence>
<dbReference type="Gene3D" id="3.30.70.660">
    <property type="entry name" value="Pseudouridine synthase I, catalytic domain, C-terminal subdomain"/>
    <property type="match status" value="1"/>
</dbReference>
<dbReference type="OrthoDB" id="9811823at2"/>
<comment type="catalytic activity">
    <reaction evidence="4 7">
        <text>uridine(38/39/40) in tRNA = pseudouridine(38/39/40) in tRNA</text>
        <dbReference type="Rhea" id="RHEA:22376"/>
        <dbReference type="Rhea" id="RHEA-COMP:10085"/>
        <dbReference type="Rhea" id="RHEA-COMP:10087"/>
        <dbReference type="ChEBI" id="CHEBI:65314"/>
        <dbReference type="ChEBI" id="CHEBI:65315"/>
        <dbReference type="EC" id="5.4.99.12"/>
    </reaction>
</comment>
<evidence type="ECO:0000259" key="8">
    <source>
        <dbReference type="Pfam" id="PF01416"/>
    </source>
</evidence>
<dbReference type="FunFam" id="3.30.70.580:FF:000001">
    <property type="entry name" value="tRNA pseudouridine synthase A"/>
    <property type="match status" value="1"/>
</dbReference>
<protein>
    <recommendedName>
        <fullName evidence="4">tRNA pseudouridine synthase A</fullName>
        <ecNumber evidence="4">5.4.99.12</ecNumber>
    </recommendedName>
    <alternativeName>
        <fullName evidence="4">tRNA pseudouridine(38-40) synthase</fullName>
    </alternativeName>
    <alternativeName>
        <fullName evidence="4">tRNA pseudouridylate synthase I</fullName>
    </alternativeName>
    <alternativeName>
        <fullName evidence="4">tRNA-uridine isomerase I</fullName>
    </alternativeName>
</protein>
<dbReference type="SUPFAM" id="SSF55120">
    <property type="entry name" value="Pseudouridine synthase"/>
    <property type="match status" value="1"/>
</dbReference>
<evidence type="ECO:0000256" key="6">
    <source>
        <dbReference type="PIRSR" id="PIRSR001430-2"/>
    </source>
</evidence>
<evidence type="ECO:0000256" key="7">
    <source>
        <dbReference type="RuleBase" id="RU003792"/>
    </source>
</evidence>
<feature type="domain" description="Pseudouridine synthase I TruA alpha/beta" evidence="8">
    <location>
        <begin position="16"/>
        <end position="111"/>
    </location>
</feature>
<proteinExistence type="inferred from homology"/>
<dbReference type="GO" id="GO:0160147">
    <property type="term" value="F:tRNA pseudouridine(38-40) synthase activity"/>
    <property type="evidence" value="ECO:0007669"/>
    <property type="project" value="UniProtKB-EC"/>
</dbReference>
<evidence type="ECO:0000256" key="5">
    <source>
        <dbReference type="PIRSR" id="PIRSR001430-1"/>
    </source>
</evidence>
<comment type="caution">
    <text evidence="9">The sequence shown here is derived from an EMBL/GenBank/DDBJ whole genome shotgun (WGS) entry which is preliminary data.</text>
</comment>
<dbReference type="GO" id="GO:0016829">
    <property type="term" value="F:lyase activity"/>
    <property type="evidence" value="ECO:0007669"/>
    <property type="project" value="UniProtKB-KW"/>
</dbReference>
<comment type="similarity">
    <text evidence="1 4 7">Belongs to the tRNA pseudouridine synthase TruA family.</text>
</comment>
<comment type="caution">
    <text evidence="4">Lacks conserved residue(s) required for the propagation of feature annotation.</text>
</comment>
<keyword evidence="2 4" id="KW-0819">tRNA processing</keyword>
<dbReference type="HAMAP" id="MF_00171">
    <property type="entry name" value="TruA"/>
    <property type="match status" value="1"/>
</dbReference>
<dbReference type="GO" id="GO:0031119">
    <property type="term" value="P:tRNA pseudouridine synthesis"/>
    <property type="evidence" value="ECO:0007669"/>
    <property type="project" value="UniProtKB-UniRule"/>
</dbReference>
<dbReference type="EMBL" id="CAIY01000011">
    <property type="protein sequence ID" value="CCH66343.1"/>
    <property type="molecule type" value="Genomic_DNA"/>
</dbReference>
<dbReference type="InterPro" id="IPR020094">
    <property type="entry name" value="TruA/RsuA/RluB/E/F_N"/>
</dbReference>
<reference evidence="9 10" key="1">
    <citation type="submission" date="2012-05" db="EMBL/GenBank/DDBJ databases">
        <authorList>
            <person name="Hilton J."/>
        </authorList>
    </citation>
    <scope>NUCLEOTIDE SEQUENCE [LARGE SCALE GENOMIC DNA]</scope>
    <source>
        <strain evidence="9 10">HH01</strain>
    </source>
</reference>
<evidence type="ECO:0000256" key="1">
    <source>
        <dbReference type="ARBA" id="ARBA00009375"/>
    </source>
</evidence>
<organism evidence="9 10">
    <name type="scientific">Richelia intracellularis HH01</name>
    <dbReference type="NCBI Taxonomy" id="1165094"/>
    <lineage>
        <taxon>Bacteria</taxon>
        <taxon>Bacillati</taxon>
        <taxon>Cyanobacteriota</taxon>
        <taxon>Cyanophyceae</taxon>
        <taxon>Nostocales</taxon>
        <taxon>Nostocaceae</taxon>
        <taxon>Richelia</taxon>
    </lineage>
</organism>
<keyword evidence="10" id="KW-1185">Reference proteome</keyword>
<dbReference type="RefSeq" id="WP_008231720.1">
    <property type="nucleotide sequence ID" value="NZ_CAIY01000011.1"/>
</dbReference>
<reference evidence="10" key="2">
    <citation type="submission" date="2016-01" db="EMBL/GenBank/DDBJ databases">
        <title>Diatom-associated endosymboitic cyanobacterium lacks core nitrogen metabolism enzymes.</title>
        <authorList>
            <person name="Hilton J.A."/>
            <person name="Foster R.A."/>
            <person name="Tripp H.J."/>
            <person name="Carter B.J."/>
            <person name="Zehr J.P."/>
            <person name="Villareal T.A."/>
        </authorList>
    </citation>
    <scope>NUCLEOTIDE SEQUENCE [LARGE SCALE GENOMIC DNA]</scope>
    <source>
        <strain evidence="10">HH01</strain>
    </source>
</reference>
<sequence length="285" mass="32775">MLEALPTPNQRVALVIQYLGTSFHGWQRQPQKPTVQEEIENAIATVVGHRVTLYGAGRTDSGVHAAAQVAHFDIKGKIPPRRWSFILNRHLPKSILIHASARVDNNWHARFSASYRRYRYTLYTGARANLFLQPFSWHYYKPIDENLIQKVITPLVGYHNLAAFHRSNSGRKHSWVEVQAAECRRRGSLIQIEIQANGFLYGMVRLLVGMLVQVGTGKISSERFTKIWQSQLREEVRYAAPAQGLCLLRVGYQNFPFPQHVWYDNQPPYFFDKLNKEMKSGEVTA</sequence>
<keyword evidence="9" id="KW-0456">Lyase</keyword>
<keyword evidence="3 4" id="KW-0413">Isomerase</keyword>
<dbReference type="AlphaFoldDB" id="M1WYZ3"/>
<evidence type="ECO:0000256" key="4">
    <source>
        <dbReference type="HAMAP-Rule" id="MF_00171"/>
    </source>
</evidence>
<dbReference type="NCBIfam" id="TIGR00071">
    <property type="entry name" value="hisT_truA"/>
    <property type="match status" value="1"/>
</dbReference>
<evidence type="ECO:0000256" key="2">
    <source>
        <dbReference type="ARBA" id="ARBA00022694"/>
    </source>
</evidence>
<dbReference type="PANTHER" id="PTHR11142">
    <property type="entry name" value="PSEUDOURIDYLATE SYNTHASE"/>
    <property type="match status" value="1"/>
</dbReference>
<dbReference type="EC" id="5.4.99.12" evidence="4"/>
<dbReference type="Proteomes" id="UP000053051">
    <property type="component" value="Unassembled WGS sequence"/>
</dbReference>
<dbReference type="STRING" id="1165094.RINTHH_1880"/>
<dbReference type="InterPro" id="IPR020095">
    <property type="entry name" value="PsdUridine_synth_TruA_C"/>
</dbReference>
<dbReference type="InterPro" id="IPR001406">
    <property type="entry name" value="PsdUridine_synth_TruA"/>
</dbReference>
<dbReference type="PIRSF" id="PIRSF001430">
    <property type="entry name" value="tRNA_psdUrid_synth"/>
    <property type="match status" value="1"/>
</dbReference>
<dbReference type="PANTHER" id="PTHR11142:SF0">
    <property type="entry name" value="TRNA PSEUDOURIDINE SYNTHASE-LIKE 1"/>
    <property type="match status" value="1"/>
</dbReference>
<comment type="function">
    <text evidence="4">Formation of pseudouridine at positions 38, 39 and 40 in the anticodon stem and loop of transfer RNAs.</text>
</comment>
<feature type="domain" description="Pseudouridine synthase I TruA alpha/beta" evidence="8">
    <location>
        <begin position="155"/>
        <end position="252"/>
    </location>
</feature>
<evidence type="ECO:0000256" key="3">
    <source>
        <dbReference type="ARBA" id="ARBA00023235"/>
    </source>
</evidence>